<keyword evidence="2" id="KW-1185">Reference proteome</keyword>
<comment type="caution">
    <text evidence="1">The sequence shown here is derived from an EMBL/GenBank/DDBJ whole genome shotgun (WGS) entry which is preliminary data.</text>
</comment>
<dbReference type="AlphaFoldDB" id="A0A3M7QGE1"/>
<gene>
    <name evidence="1" type="ORF">BpHYR1_013000</name>
</gene>
<accession>A0A3M7QGE1</accession>
<evidence type="ECO:0000313" key="1">
    <source>
        <dbReference type="EMBL" id="RNA10224.1"/>
    </source>
</evidence>
<organism evidence="1 2">
    <name type="scientific">Brachionus plicatilis</name>
    <name type="common">Marine rotifer</name>
    <name type="synonym">Brachionus muelleri</name>
    <dbReference type="NCBI Taxonomy" id="10195"/>
    <lineage>
        <taxon>Eukaryota</taxon>
        <taxon>Metazoa</taxon>
        <taxon>Spiralia</taxon>
        <taxon>Gnathifera</taxon>
        <taxon>Rotifera</taxon>
        <taxon>Eurotatoria</taxon>
        <taxon>Monogononta</taxon>
        <taxon>Pseudotrocha</taxon>
        <taxon>Ploima</taxon>
        <taxon>Brachionidae</taxon>
        <taxon>Brachionus</taxon>
    </lineage>
</organism>
<dbReference type="EMBL" id="REGN01006256">
    <property type="protein sequence ID" value="RNA10224.1"/>
    <property type="molecule type" value="Genomic_DNA"/>
</dbReference>
<protein>
    <submittedName>
        <fullName evidence="1">Uncharacterized protein</fullName>
    </submittedName>
</protein>
<dbReference type="Proteomes" id="UP000276133">
    <property type="component" value="Unassembled WGS sequence"/>
</dbReference>
<proteinExistence type="predicted"/>
<sequence>MVSFMQQKIALLQNVRIKFLYSLNKRKVVNKLTKTDATIKHKDRIKAIQRQRSYRLIDWLKLNFEFGQKVERQLIFSKSEALLKSETCLPTKV</sequence>
<name>A0A3M7QGE1_BRAPC</name>
<reference evidence="1 2" key="1">
    <citation type="journal article" date="2018" name="Sci. Rep.">
        <title>Genomic signatures of local adaptation to the degree of environmental predictability in rotifers.</title>
        <authorList>
            <person name="Franch-Gras L."/>
            <person name="Hahn C."/>
            <person name="Garcia-Roger E.M."/>
            <person name="Carmona M.J."/>
            <person name="Serra M."/>
            <person name="Gomez A."/>
        </authorList>
    </citation>
    <scope>NUCLEOTIDE SEQUENCE [LARGE SCALE GENOMIC DNA]</scope>
    <source>
        <strain evidence="1">HYR1</strain>
    </source>
</reference>
<evidence type="ECO:0000313" key="2">
    <source>
        <dbReference type="Proteomes" id="UP000276133"/>
    </source>
</evidence>